<accession>A0A9D1DRM5</accession>
<evidence type="ECO:0000313" key="5">
    <source>
        <dbReference type="Proteomes" id="UP000886785"/>
    </source>
</evidence>
<dbReference type="InterPro" id="IPR052557">
    <property type="entry name" value="CAP/Cytokinesis_protein"/>
</dbReference>
<dbReference type="InterPro" id="IPR038765">
    <property type="entry name" value="Papain-like_cys_pep_sf"/>
</dbReference>
<dbReference type="Gene3D" id="3.10.620.30">
    <property type="match status" value="1"/>
</dbReference>
<evidence type="ECO:0000259" key="3">
    <source>
        <dbReference type="SMART" id="SM00460"/>
    </source>
</evidence>
<protein>
    <submittedName>
        <fullName evidence="4">Transglutaminase domain-containing protein</fullName>
    </submittedName>
</protein>
<dbReference type="SMART" id="SM00460">
    <property type="entry name" value="TGc"/>
    <property type="match status" value="1"/>
</dbReference>
<dbReference type="PROSITE" id="PS51257">
    <property type="entry name" value="PROKAR_LIPOPROTEIN"/>
    <property type="match status" value="1"/>
</dbReference>
<dbReference type="AlphaFoldDB" id="A0A9D1DRM5"/>
<reference evidence="4" key="2">
    <citation type="journal article" date="2021" name="PeerJ">
        <title>Extensive microbial diversity within the chicken gut microbiome revealed by metagenomics and culture.</title>
        <authorList>
            <person name="Gilroy R."/>
            <person name="Ravi A."/>
            <person name="Getino M."/>
            <person name="Pursley I."/>
            <person name="Horton D.L."/>
            <person name="Alikhan N.F."/>
            <person name="Baker D."/>
            <person name="Gharbi K."/>
            <person name="Hall N."/>
            <person name="Watson M."/>
            <person name="Adriaenssens E.M."/>
            <person name="Foster-Nyarko E."/>
            <person name="Jarju S."/>
            <person name="Secka A."/>
            <person name="Antonio M."/>
            <person name="Oren A."/>
            <person name="Chaudhuri R.R."/>
            <person name="La Ragione R."/>
            <person name="Hildebrand F."/>
            <person name="Pallen M.J."/>
        </authorList>
    </citation>
    <scope>NUCLEOTIDE SEQUENCE</scope>
    <source>
        <strain evidence="4">ChiSjej1B19-7085</strain>
    </source>
</reference>
<keyword evidence="2" id="KW-0732">Signal</keyword>
<feature type="signal peptide" evidence="2">
    <location>
        <begin position="1"/>
        <end position="18"/>
    </location>
</feature>
<dbReference type="EMBL" id="DVHF01000105">
    <property type="protein sequence ID" value="HIR57794.1"/>
    <property type="molecule type" value="Genomic_DNA"/>
</dbReference>
<proteinExistence type="predicted"/>
<feature type="compositionally biased region" description="Low complexity" evidence="1">
    <location>
        <begin position="37"/>
        <end position="48"/>
    </location>
</feature>
<feature type="region of interest" description="Disordered" evidence="1">
    <location>
        <begin position="28"/>
        <end position="48"/>
    </location>
</feature>
<reference evidence="4" key="1">
    <citation type="submission" date="2020-10" db="EMBL/GenBank/DDBJ databases">
        <authorList>
            <person name="Gilroy R."/>
        </authorList>
    </citation>
    <scope>NUCLEOTIDE SEQUENCE</scope>
    <source>
        <strain evidence="4">ChiSjej1B19-7085</strain>
    </source>
</reference>
<dbReference type="InterPro" id="IPR002931">
    <property type="entry name" value="Transglutaminase-like"/>
</dbReference>
<dbReference type="SUPFAM" id="SSF54001">
    <property type="entry name" value="Cysteine proteinases"/>
    <property type="match status" value="1"/>
</dbReference>
<gene>
    <name evidence="4" type="ORF">IAA54_08990</name>
</gene>
<comment type="caution">
    <text evidence="4">The sequence shown here is derived from an EMBL/GenBank/DDBJ whole genome shotgun (WGS) entry which is preliminary data.</text>
</comment>
<evidence type="ECO:0000313" key="4">
    <source>
        <dbReference type="EMBL" id="HIR57794.1"/>
    </source>
</evidence>
<feature type="chain" id="PRO_5039512978" evidence="2">
    <location>
        <begin position="19"/>
        <end position="412"/>
    </location>
</feature>
<evidence type="ECO:0000256" key="2">
    <source>
        <dbReference type="SAM" id="SignalP"/>
    </source>
</evidence>
<sequence>MRRLYGISLAVAAAAVLAACAILEPPDDPASVSRVEPASSAPASTAGPAEIRLTEPFAEFQSPWPAASGGEGREALSEPERSLYDELRGCALAVSPEADPGRGQYPMRRAAVEDSLSETEISRAFEAFVNDFPQYFWISAQYQYGTAEGLTVVQLYSELSPEDCAALTERLEQAAQDIFSGMEESMTELEREIFLHDAVLDSCVYDASGASGWEEYSVCGVLLDGSAVCEGYARTMQLLLRLAGIPCRLVSGEADGELHMWNLVQIGGNWYHLDSTWDDSSDLSRYFYFNLADRQIQEDHSVSAQGLPDCGSEDANYFRNFAIPVSGLSGFSLDTLSEGIAQSLRRGEEILLLYVEEPLNFQDTAAELFSAGSPILSDALREAVPQVDPGLQYTSFVYSLAPSVRGIAVQLQ</sequence>
<feature type="domain" description="Transglutaminase-like" evidence="3">
    <location>
        <begin position="221"/>
        <end position="277"/>
    </location>
</feature>
<name>A0A9D1DRM5_9FIRM</name>
<dbReference type="PANTHER" id="PTHR46333:SF2">
    <property type="entry name" value="CYTOKINESIS PROTEIN 3"/>
    <property type="match status" value="1"/>
</dbReference>
<dbReference type="PANTHER" id="PTHR46333">
    <property type="entry name" value="CYTOKINESIS PROTEIN 3"/>
    <property type="match status" value="1"/>
</dbReference>
<dbReference type="Proteomes" id="UP000886785">
    <property type="component" value="Unassembled WGS sequence"/>
</dbReference>
<organism evidence="4 5">
    <name type="scientific">Candidatus Gallacutalibacter pullicola</name>
    <dbReference type="NCBI Taxonomy" id="2840830"/>
    <lineage>
        <taxon>Bacteria</taxon>
        <taxon>Bacillati</taxon>
        <taxon>Bacillota</taxon>
        <taxon>Clostridia</taxon>
        <taxon>Eubacteriales</taxon>
        <taxon>Candidatus Gallacutalibacter</taxon>
    </lineage>
</organism>
<dbReference type="Pfam" id="PF01841">
    <property type="entry name" value="Transglut_core"/>
    <property type="match status" value="1"/>
</dbReference>
<dbReference type="GO" id="GO:0005737">
    <property type="term" value="C:cytoplasm"/>
    <property type="evidence" value="ECO:0007669"/>
    <property type="project" value="TreeGrafter"/>
</dbReference>
<evidence type="ECO:0000256" key="1">
    <source>
        <dbReference type="SAM" id="MobiDB-lite"/>
    </source>
</evidence>